<comment type="caution">
    <text evidence="1">The sequence shown here is derived from an EMBL/GenBank/DDBJ whole genome shotgun (WGS) entry which is preliminary data.</text>
</comment>
<sequence>MSFGQETVLLRLNYTKGDVYAAKMTMSQEMGTVMSMGMNIDMNMKVVDVTGDTNITEMTFTKMTMDMLQGGNVMSFDSTKSDEELDEAGKMMKGQMSPMLEAVLTAKGNDLGEVIEVMAEPNVPGMTDFANQSNVVYPKEALKVGSTWAFQKNEKGMVLDFVYKVTSILKDKVELEITGKSSGMATGDITGTMAIDRKTGVPLNSNIDMALSVQGQEMNSKVSMTMTKL</sequence>
<name>A0A2S7L119_9FLAO</name>
<dbReference type="Proteomes" id="UP000239522">
    <property type="component" value="Unassembled WGS sequence"/>
</dbReference>
<dbReference type="EMBL" id="MQUA01000013">
    <property type="protein sequence ID" value="PQB08581.1"/>
    <property type="molecule type" value="Genomic_DNA"/>
</dbReference>
<proteinExistence type="predicted"/>
<accession>A0A2S7L119</accession>
<dbReference type="AlphaFoldDB" id="A0A2S7L119"/>
<gene>
    <name evidence="1" type="ORF">BST83_03440</name>
</gene>
<keyword evidence="2" id="KW-1185">Reference proteome</keyword>
<reference evidence="1 2" key="1">
    <citation type="submission" date="2016-11" db="EMBL/GenBank/DDBJ databases">
        <title>Trade-off between light-utilization and light-protection in marine flavobacteria.</title>
        <authorList>
            <person name="Kumagai Y."/>
        </authorList>
    </citation>
    <scope>NUCLEOTIDE SEQUENCE [LARGE SCALE GENOMIC DNA]</scope>
    <source>
        <strain evidence="1 2">ATCC 700397</strain>
    </source>
</reference>
<evidence type="ECO:0000313" key="2">
    <source>
        <dbReference type="Proteomes" id="UP000239522"/>
    </source>
</evidence>
<evidence type="ECO:0000313" key="1">
    <source>
        <dbReference type="EMBL" id="PQB08581.1"/>
    </source>
</evidence>
<organism evidence="1 2">
    <name type="scientific">Polaribacter filamentus</name>
    <dbReference type="NCBI Taxonomy" id="53483"/>
    <lineage>
        <taxon>Bacteria</taxon>
        <taxon>Pseudomonadati</taxon>
        <taxon>Bacteroidota</taxon>
        <taxon>Flavobacteriia</taxon>
        <taxon>Flavobacteriales</taxon>
        <taxon>Flavobacteriaceae</taxon>
    </lineage>
</organism>
<protein>
    <submittedName>
        <fullName evidence="1">Uncharacterized protein</fullName>
    </submittedName>
</protein>